<feature type="transmembrane region" description="Helical" evidence="3">
    <location>
        <begin position="1361"/>
        <end position="1383"/>
    </location>
</feature>
<dbReference type="InterPro" id="IPR042229">
    <property type="entry name" value="Listeria/Bacterioides_rpt_sf"/>
</dbReference>
<keyword evidence="3" id="KW-0812">Transmembrane</keyword>
<feature type="compositionally biased region" description="Polar residues" evidence="2">
    <location>
        <begin position="662"/>
        <end position="671"/>
    </location>
</feature>
<dbReference type="NCBIfam" id="TIGR02543">
    <property type="entry name" value="List_Bact_rpt"/>
    <property type="match status" value="2"/>
</dbReference>
<evidence type="ECO:0000256" key="1">
    <source>
        <dbReference type="ARBA" id="ARBA00004196"/>
    </source>
</evidence>
<evidence type="ECO:0000256" key="3">
    <source>
        <dbReference type="SAM" id="Phobius"/>
    </source>
</evidence>
<dbReference type="EMBL" id="RZUI01000001">
    <property type="protein sequence ID" value="KAA8831979.1"/>
    <property type="molecule type" value="Genomic_DNA"/>
</dbReference>
<feature type="region of interest" description="Disordered" evidence="2">
    <location>
        <begin position="662"/>
        <end position="700"/>
    </location>
</feature>
<sequence>MGYVGLVGGFRMVDWGGARSAPVRFLLGALVVLGLVSACALPGVIRSASADNPDSGISTASVDCSPNITMGDANAPLTGGALVASDYRAWGMNPDGSVNQELSGFTGKIKWMVGSNPNSDAGALLATEDGVYRYDGSVNSNGGKVVPVLDENGKPITNVKGLAGSWPSQYGSVVYTTDNRLYLQKPNRGDVVRITGWSGTINNVTGGEVIDDVGTGASSKPAGFILGTTDGAWLISADGVLKKVNGISGNTVVHGDFPLADGAVSAALVNGKPYRVSSDGSSSAVKDSSNGTYTNVIGTGYEGTGDAESGYFAWGPDSGLVFGSKPGFEDLVGSLKAPTDSDITDRTIVGATGTSPFVGFLVHGHDWAIIVKVQLMNGVQISTERLRGLSGELSSSAGNLPSMEGTTGSSGYGGSIIAGSNGAWVIGADGTTYKVDAEGSLTAAHSASNPRANNYGALVYGAKGAWYVKPDGSTIKLAIPESCPVVQFRNPDGSTVKDTAGATIKDQTLQSGQTATEPAPAPKAPTHSSFSYWSLYKDGKDPNTGKDSKYDFSTKVTQDVTLYAQYATDKVSVQFRNTDDSTVAGADGSAIPDQSIDYGSAATKPSDPKRDNYVFGGWYTDKTLTTKYDFTTKVEQDTIIYAKWTATKNWTVKFRNIDANGNETSVANTSGPIPDESVVDGGTATRPSPDPDPTSDNRTGYAFDGWYTDKALTTKYDFTTKVTQDVTIYAKWAESKPHTVKYRWVDAKGNEHTMHGCLTDTGSGCASSTTTIDDQTVNDGDKATKPYYPSDGADGTDQGMMASYKFNGWFADKTMKNRYDFDAPVTQDITIYAQYVLEDPGECTPTIVSASAANVQSGTGVIASNKQVWVVGWAGRTDSGMKPIRELMGFTGTVQRVIGADADSGVLIITSDGVWATTGTGATATQIKDTSGTSLPSLKGVSGAYPATHGVLAYTGTDAWYVKGTSATRIPGINGTILNATGWDDDANGGNYIIDTTSGAWIVNNARATAIRGTTGAIRDSGPAPLTSNDRSLVTGSNGVWIVQSDGTATQLKGVTGSADYKVNGRGYMGGTNYGFILYGGSNATLVVDTNPANDALGNIYNTPKYATVTGTSGNLIGADGNGPFSDGRSVVYGGSATSGYAYIIGGSGGSAFSAPTAIVSTLYTSRSGPVINIQSASPYRDGGVITTSQTKHDSYTNTDYTTSSVGMFTGSGDFSWMPDMFLPANDNNISSDGGTRKAGYISGVIYGSSGAKLFSSDPQGNTSAPSVVLPSECVTVQFRNTDGTTPVGSDNQPIPDQQVHKGGTAHDPYPEPVLDKNKFEGWYTDKTLTTKFDFTTTIDHDTIIYAKWSTEGATNPPVRVLAQTGGATLLLLLLAAAAAITLHKTANTLSKPQTGKEPQHKQ</sequence>
<feature type="region of interest" description="Disordered" evidence="2">
    <location>
        <begin position="494"/>
        <end position="527"/>
    </location>
</feature>
<accession>A0A5M9ZX19</accession>
<dbReference type="GO" id="GO:0030313">
    <property type="term" value="C:cell envelope"/>
    <property type="evidence" value="ECO:0007669"/>
    <property type="project" value="UniProtKB-SubCell"/>
</dbReference>
<evidence type="ECO:0000313" key="4">
    <source>
        <dbReference type="EMBL" id="KAA8831979.1"/>
    </source>
</evidence>
<protein>
    <submittedName>
        <fullName evidence="4">Uncharacterized protein</fullName>
    </submittedName>
</protein>
<evidence type="ECO:0000313" key="5">
    <source>
        <dbReference type="Proteomes" id="UP000412028"/>
    </source>
</evidence>
<comment type="subcellular location">
    <subcellularLocation>
        <location evidence="1">Cell envelope</location>
    </subcellularLocation>
</comment>
<keyword evidence="3" id="KW-1133">Transmembrane helix</keyword>
<dbReference type="Proteomes" id="UP000412028">
    <property type="component" value="Unassembled WGS sequence"/>
</dbReference>
<dbReference type="Pfam" id="PF09479">
    <property type="entry name" value="Flg_new"/>
    <property type="match status" value="5"/>
</dbReference>
<dbReference type="OrthoDB" id="9763188at2"/>
<comment type="caution">
    <text evidence="4">The sequence shown here is derived from an EMBL/GenBank/DDBJ whole genome shotgun (WGS) entry which is preliminary data.</text>
</comment>
<gene>
    <name evidence="4" type="ORF">EMO89_00170</name>
</gene>
<proteinExistence type="predicted"/>
<dbReference type="Gene3D" id="2.60.40.4270">
    <property type="entry name" value="Listeria-Bacteroides repeat domain"/>
    <property type="match status" value="5"/>
</dbReference>
<name>A0A5M9ZX19_9BIFI</name>
<reference evidence="4 5" key="1">
    <citation type="journal article" date="2019" name="Syst. Appl. Microbiol.">
        <title>Characterization of Bifidobacterium species in feaces of the Egyptian fruit bat: Description of B. vespertilionis sp. nov. and B. rousetti sp. nov.</title>
        <authorList>
            <person name="Modesto M."/>
            <person name="Satti M."/>
            <person name="Watanabe K."/>
            <person name="Puglisi E."/>
            <person name="Morelli L."/>
            <person name="Huang C.-H."/>
            <person name="Liou J.-S."/>
            <person name="Miyashita M."/>
            <person name="Tamura T."/>
            <person name="Saito S."/>
            <person name="Mori K."/>
            <person name="Huang L."/>
            <person name="Sciavilla P."/>
            <person name="Sandri C."/>
            <person name="Spiezio C."/>
            <person name="Vitali F."/>
            <person name="Cavalieri D."/>
            <person name="Perpetuini G."/>
            <person name="Tofalo R."/>
            <person name="Bonetti A."/>
            <person name="Arita M."/>
            <person name="Mattarelli P."/>
        </authorList>
    </citation>
    <scope>NUCLEOTIDE SEQUENCE [LARGE SCALE GENOMIC DNA]</scope>
    <source>
        <strain evidence="4 5">RST7</strain>
    </source>
</reference>
<dbReference type="InterPro" id="IPR013378">
    <property type="entry name" value="InlB-like_B-rpt"/>
</dbReference>
<keyword evidence="3" id="KW-0472">Membrane</keyword>
<feature type="region of interest" description="Disordered" evidence="2">
    <location>
        <begin position="581"/>
        <end position="606"/>
    </location>
</feature>
<organism evidence="4 5">
    <name type="scientific">Bifidobacterium tissieri</name>
    <dbReference type="NCBI Taxonomy" id="1630162"/>
    <lineage>
        <taxon>Bacteria</taxon>
        <taxon>Bacillati</taxon>
        <taxon>Actinomycetota</taxon>
        <taxon>Actinomycetes</taxon>
        <taxon>Bifidobacteriales</taxon>
        <taxon>Bifidobacteriaceae</taxon>
        <taxon>Bifidobacterium</taxon>
    </lineage>
</organism>
<evidence type="ECO:0000256" key="2">
    <source>
        <dbReference type="SAM" id="MobiDB-lite"/>
    </source>
</evidence>